<protein>
    <submittedName>
        <fullName evidence="2">Uncharacterized protein</fullName>
    </submittedName>
</protein>
<evidence type="ECO:0000256" key="1">
    <source>
        <dbReference type="SAM" id="MobiDB-lite"/>
    </source>
</evidence>
<dbReference type="AlphaFoldDB" id="A0A7D9KZY4"/>
<name>A0A7D9KZY4_PARCT</name>
<feature type="region of interest" description="Disordered" evidence="1">
    <location>
        <begin position="1"/>
        <end position="54"/>
    </location>
</feature>
<dbReference type="OrthoDB" id="6140287at2759"/>
<keyword evidence="3" id="KW-1185">Reference proteome</keyword>
<dbReference type="PANTHER" id="PTHR34239:SF2">
    <property type="entry name" value="TRANSPOSABLE ELEMENT P TRANSPOSASE_THAP9 CONSERVED DOMAIN-CONTAINING PROTEIN"/>
    <property type="match status" value="1"/>
</dbReference>
<dbReference type="Proteomes" id="UP001152795">
    <property type="component" value="Unassembled WGS sequence"/>
</dbReference>
<accession>A0A7D9KZY4</accession>
<feature type="compositionally biased region" description="Low complexity" evidence="1">
    <location>
        <begin position="349"/>
        <end position="361"/>
    </location>
</feature>
<organism evidence="2 3">
    <name type="scientific">Paramuricea clavata</name>
    <name type="common">Red gorgonian</name>
    <name type="synonym">Violescent sea-whip</name>
    <dbReference type="NCBI Taxonomy" id="317549"/>
    <lineage>
        <taxon>Eukaryota</taxon>
        <taxon>Metazoa</taxon>
        <taxon>Cnidaria</taxon>
        <taxon>Anthozoa</taxon>
        <taxon>Octocorallia</taxon>
        <taxon>Malacalcyonacea</taxon>
        <taxon>Plexauridae</taxon>
        <taxon>Paramuricea</taxon>
    </lineage>
</organism>
<feature type="compositionally biased region" description="Polar residues" evidence="1">
    <location>
        <begin position="373"/>
        <end position="388"/>
    </location>
</feature>
<proteinExistence type="predicted"/>
<gene>
    <name evidence="2" type="ORF">PACLA_8A002055</name>
</gene>
<dbReference type="EMBL" id="CACRXK020012769">
    <property type="protein sequence ID" value="CAB4023967.1"/>
    <property type="molecule type" value="Genomic_DNA"/>
</dbReference>
<feature type="region of interest" description="Disordered" evidence="1">
    <location>
        <begin position="349"/>
        <end position="415"/>
    </location>
</feature>
<evidence type="ECO:0000313" key="2">
    <source>
        <dbReference type="EMBL" id="CAB4023967.1"/>
    </source>
</evidence>
<comment type="caution">
    <text evidence="2">The sequence shown here is derived from an EMBL/GenBank/DDBJ whole genome shotgun (WGS) entry which is preliminary data.</text>
</comment>
<dbReference type="PANTHER" id="PTHR34239">
    <property type="entry name" value="APPLE DOMAIN-CONTAINING PROTEIN"/>
    <property type="match status" value="1"/>
</dbReference>
<feature type="compositionally biased region" description="Basic and acidic residues" evidence="1">
    <location>
        <begin position="1"/>
        <end position="15"/>
    </location>
</feature>
<evidence type="ECO:0000313" key="3">
    <source>
        <dbReference type="Proteomes" id="UP001152795"/>
    </source>
</evidence>
<reference evidence="2" key="1">
    <citation type="submission" date="2020-04" db="EMBL/GenBank/DDBJ databases">
        <authorList>
            <person name="Alioto T."/>
            <person name="Alioto T."/>
            <person name="Gomez Garrido J."/>
        </authorList>
    </citation>
    <scope>NUCLEOTIDE SEQUENCE</scope>
    <source>
        <strain evidence="2">A484AB</strain>
    </source>
</reference>
<feature type="compositionally biased region" description="Polar residues" evidence="1">
    <location>
        <begin position="25"/>
        <end position="53"/>
    </location>
</feature>
<sequence>MDAGRDEQHSHRQQEEAFDDDEPNASPQDEQSALNGQHTSSQSMNSDVSNEQFAKTLATMNENMANMAAILGQIWQHVDSGGKTAKAKKRQQEDQYSSESERDEHTAKRRRSAHENEDSLSVTASDDEVRQLLNDSDTAQQQDESPDLPDDDLLQELEQQFSEDKSLGSAVGEKLATIAINRWTEKLSPDKIKEINEKYKQPLNCEAMRVSRINPEIWSQISQHKKKTDLRLSRMQQNVQKAVFATLQMAETLSAKNQPSALTENKKGNDREALLRIAVNLIAMLGHMNADVMSMRQESIKPALKPEFQKICHATVPPNSKFLFGDDLAKLVRDSKEINSIASTLTLPRTARNTSTANTSRRNTHTYSREDINNSYTGDNRGRNTSTRPFLWRGQKPYRRRRGTRGNGSQNQQRK</sequence>
<feature type="region of interest" description="Disordered" evidence="1">
    <location>
        <begin position="79"/>
        <end position="126"/>
    </location>
</feature>